<dbReference type="AlphaFoldDB" id="A0A2M3Z7F0"/>
<feature type="chain" id="PRO_5014986126" description="Secreted peptide" evidence="2">
    <location>
        <begin position="25"/>
        <end position="102"/>
    </location>
</feature>
<keyword evidence="2" id="KW-0732">Signal</keyword>
<dbReference type="EMBL" id="GGFM01003702">
    <property type="protein sequence ID" value="MBW24453.1"/>
    <property type="molecule type" value="Transcribed_RNA"/>
</dbReference>
<feature type="region of interest" description="Disordered" evidence="1">
    <location>
        <begin position="26"/>
        <end position="56"/>
    </location>
</feature>
<proteinExistence type="predicted"/>
<organism evidence="3">
    <name type="scientific">Anopheles braziliensis</name>
    <dbReference type="NCBI Taxonomy" id="58242"/>
    <lineage>
        <taxon>Eukaryota</taxon>
        <taxon>Metazoa</taxon>
        <taxon>Ecdysozoa</taxon>
        <taxon>Arthropoda</taxon>
        <taxon>Hexapoda</taxon>
        <taxon>Insecta</taxon>
        <taxon>Pterygota</taxon>
        <taxon>Neoptera</taxon>
        <taxon>Endopterygota</taxon>
        <taxon>Diptera</taxon>
        <taxon>Nematocera</taxon>
        <taxon>Culicoidea</taxon>
        <taxon>Culicidae</taxon>
        <taxon>Anophelinae</taxon>
        <taxon>Anopheles</taxon>
    </lineage>
</organism>
<evidence type="ECO:0000256" key="1">
    <source>
        <dbReference type="SAM" id="MobiDB-lite"/>
    </source>
</evidence>
<evidence type="ECO:0000313" key="3">
    <source>
        <dbReference type="EMBL" id="MBW24453.1"/>
    </source>
</evidence>
<evidence type="ECO:0008006" key="4">
    <source>
        <dbReference type="Google" id="ProtNLM"/>
    </source>
</evidence>
<feature type="signal peptide" evidence="2">
    <location>
        <begin position="1"/>
        <end position="24"/>
    </location>
</feature>
<protein>
    <recommendedName>
        <fullName evidence="4">Secreted peptide</fullName>
    </recommendedName>
</protein>
<sequence>MIGKRLDVLLLLLTACLIVIVADASPVPGSNDVATFEQKDTPPATGPGGGSPDLPDRCCPRIVRSIDPSGSPDRCCLGAIKPIVLTAKPRYKYVVVPPISIT</sequence>
<reference evidence="3" key="1">
    <citation type="submission" date="2018-01" db="EMBL/GenBank/DDBJ databases">
        <title>An insight into the sialome of Amazonian anophelines.</title>
        <authorList>
            <person name="Ribeiro J.M."/>
            <person name="Scarpassa V."/>
            <person name="Calvo E."/>
        </authorList>
    </citation>
    <scope>NUCLEOTIDE SEQUENCE</scope>
    <source>
        <tissue evidence="3">Salivary glands</tissue>
    </source>
</reference>
<name>A0A2M3Z7F0_9DIPT</name>
<evidence type="ECO:0000256" key="2">
    <source>
        <dbReference type="SAM" id="SignalP"/>
    </source>
</evidence>
<accession>A0A2M3Z7F0</accession>